<dbReference type="OrthoDB" id="9805698at2"/>
<evidence type="ECO:0000256" key="1">
    <source>
        <dbReference type="ARBA" id="ARBA00001946"/>
    </source>
</evidence>
<dbReference type="InterPro" id="IPR043519">
    <property type="entry name" value="NT_sf"/>
</dbReference>
<protein>
    <submittedName>
        <fullName evidence="14">tRNA nucleotidyltransferase (CCA-adding enzyme)</fullName>
    </submittedName>
</protein>
<dbReference type="AlphaFoldDB" id="A0A1M6C4A2"/>
<dbReference type="GO" id="GO:0008033">
    <property type="term" value="P:tRNA processing"/>
    <property type="evidence" value="ECO:0007669"/>
    <property type="project" value="UniProtKB-KW"/>
</dbReference>
<feature type="domain" description="CBS" evidence="13">
    <location>
        <begin position="395"/>
        <end position="453"/>
    </location>
</feature>
<comment type="similarity">
    <text evidence="2 12">Belongs to the tRNA nucleotidyltransferase/poly(A) polymerase family.</text>
</comment>
<keyword evidence="10 12" id="KW-0694">RNA-binding</keyword>
<feature type="domain" description="CBS" evidence="13">
    <location>
        <begin position="327"/>
        <end position="388"/>
    </location>
</feature>
<comment type="cofactor">
    <cofactor evidence="1">
        <name>Mg(2+)</name>
        <dbReference type="ChEBI" id="CHEBI:18420"/>
    </cofactor>
</comment>
<gene>
    <name evidence="14" type="ORF">SAMN02745216_00145</name>
</gene>
<keyword evidence="3" id="KW-0820">tRNA-binding</keyword>
<dbReference type="InterPro" id="IPR052390">
    <property type="entry name" value="tRNA_nt/polyA_polymerase"/>
</dbReference>
<evidence type="ECO:0000256" key="12">
    <source>
        <dbReference type="RuleBase" id="RU003953"/>
    </source>
</evidence>
<reference evidence="15" key="1">
    <citation type="submission" date="2016-11" db="EMBL/GenBank/DDBJ databases">
        <authorList>
            <person name="Varghese N."/>
            <person name="Submissions S."/>
        </authorList>
    </citation>
    <scope>NUCLEOTIDE SEQUENCE [LARGE SCALE GENOMIC DNA]</scope>
    <source>
        <strain evidence="15">DSM 16219</strain>
    </source>
</reference>
<evidence type="ECO:0000256" key="11">
    <source>
        <dbReference type="PROSITE-ProRule" id="PRU00703"/>
    </source>
</evidence>
<dbReference type="Pfam" id="PF00571">
    <property type="entry name" value="CBS"/>
    <property type="match status" value="2"/>
</dbReference>
<keyword evidence="15" id="KW-1185">Reference proteome</keyword>
<dbReference type="SUPFAM" id="SSF81891">
    <property type="entry name" value="Poly A polymerase C-terminal region-like"/>
    <property type="match status" value="1"/>
</dbReference>
<dbReference type="SMART" id="SM00116">
    <property type="entry name" value="CBS"/>
    <property type="match status" value="2"/>
</dbReference>
<keyword evidence="4 12" id="KW-0808">Transferase</keyword>
<dbReference type="GO" id="GO:0000049">
    <property type="term" value="F:tRNA binding"/>
    <property type="evidence" value="ECO:0007669"/>
    <property type="project" value="UniProtKB-KW"/>
</dbReference>
<evidence type="ECO:0000256" key="7">
    <source>
        <dbReference type="ARBA" id="ARBA00022723"/>
    </source>
</evidence>
<evidence type="ECO:0000313" key="14">
    <source>
        <dbReference type="EMBL" id="SHI55783.1"/>
    </source>
</evidence>
<evidence type="ECO:0000259" key="13">
    <source>
        <dbReference type="PROSITE" id="PS51371"/>
    </source>
</evidence>
<dbReference type="EMBL" id="FQZU01000001">
    <property type="protein sequence ID" value="SHI55783.1"/>
    <property type="molecule type" value="Genomic_DNA"/>
</dbReference>
<dbReference type="PROSITE" id="PS51371">
    <property type="entry name" value="CBS"/>
    <property type="match status" value="2"/>
</dbReference>
<organism evidence="14 15">
    <name type="scientific">Desulfatibacillum alkenivorans DSM 16219</name>
    <dbReference type="NCBI Taxonomy" id="1121393"/>
    <lineage>
        <taxon>Bacteria</taxon>
        <taxon>Pseudomonadati</taxon>
        <taxon>Thermodesulfobacteriota</taxon>
        <taxon>Desulfobacteria</taxon>
        <taxon>Desulfobacterales</taxon>
        <taxon>Desulfatibacillaceae</taxon>
        <taxon>Desulfatibacillum</taxon>
    </lineage>
</organism>
<dbReference type="PANTHER" id="PTHR47788">
    <property type="entry name" value="POLYA POLYMERASE"/>
    <property type="match status" value="1"/>
</dbReference>
<keyword evidence="7" id="KW-0479">Metal-binding</keyword>
<proteinExistence type="inferred from homology"/>
<evidence type="ECO:0000256" key="9">
    <source>
        <dbReference type="ARBA" id="ARBA00022842"/>
    </source>
</evidence>
<dbReference type="SUPFAM" id="SSF54631">
    <property type="entry name" value="CBS-domain pair"/>
    <property type="match status" value="1"/>
</dbReference>
<evidence type="ECO:0000256" key="10">
    <source>
        <dbReference type="ARBA" id="ARBA00022884"/>
    </source>
</evidence>
<dbReference type="CDD" id="cd17772">
    <property type="entry name" value="CBS_pair_DHH_polyA_Pol_assoc"/>
    <property type="match status" value="1"/>
</dbReference>
<dbReference type="SUPFAM" id="SSF81301">
    <property type="entry name" value="Nucleotidyltransferase"/>
    <property type="match status" value="1"/>
</dbReference>
<accession>A0A1M6C4A2</accession>
<keyword evidence="5" id="KW-0819">tRNA processing</keyword>
<dbReference type="Gene3D" id="3.10.310.30">
    <property type="match status" value="1"/>
</dbReference>
<dbReference type="GO" id="GO:0016779">
    <property type="term" value="F:nucleotidyltransferase activity"/>
    <property type="evidence" value="ECO:0007669"/>
    <property type="project" value="UniProtKB-KW"/>
</dbReference>
<evidence type="ECO:0000256" key="4">
    <source>
        <dbReference type="ARBA" id="ARBA00022679"/>
    </source>
</evidence>
<evidence type="ECO:0000256" key="6">
    <source>
        <dbReference type="ARBA" id="ARBA00022695"/>
    </source>
</evidence>
<dbReference type="GO" id="GO:0000166">
    <property type="term" value="F:nucleotide binding"/>
    <property type="evidence" value="ECO:0007669"/>
    <property type="project" value="UniProtKB-KW"/>
</dbReference>
<keyword evidence="6" id="KW-0548">Nucleotidyltransferase</keyword>
<evidence type="ECO:0000256" key="5">
    <source>
        <dbReference type="ARBA" id="ARBA00022694"/>
    </source>
</evidence>
<dbReference type="Pfam" id="PF02272">
    <property type="entry name" value="DHHA1"/>
    <property type="match status" value="1"/>
</dbReference>
<keyword evidence="8" id="KW-0547">Nucleotide-binding</keyword>
<dbReference type="InterPro" id="IPR046342">
    <property type="entry name" value="CBS_dom_sf"/>
</dbReference>
<evidence type="ECO:0000256" key="8">
    <source>
        <dbReference type="ARBA" id="ARBA00022741"/>
    </source>
</evidence>
<dbReference type="InterPro" id="IPR001667">
    <property type="entry name" value="DDH_dom"/>
</dbReference>
<dbReference type="SUPFAM" id="SSF64182">
    <property type="entry name" value="DHH phosphoesterases"/>
    <property type="match status" value="1"/>
</dbReference>
<dbReference type="Gene3D" id="3.10.580.10">
    <property type="entry name" value="CBS-domain"/>
    <property type="match status" value="1"/>
</dbReference>
<dbReference type="Gene3D" id="3.90.1640.10">
    <property type="entry name" value="inorganic pyrophosphatase (n-terminal core)"/>
    <property type="match status" value="1"/>
</dbReference>
<name>A0A1M6C4A2_9BACT</name>
<dbReference type="InterPro" id="IPR002646">
    <property type="entry name" value="PolA_pol_head_dom"/>
</dbReference>
<keyword evidence="11" id="KW-0129">CBS domain</keyword>
<dbReference type="RefSeq" id="WP_073471903.1">
    <property type="nucleotide sequence ID" value="NZ_FQZU01000001.1"/>
</dbReference>
<sequence length="896" mass="100685">MGKRKSAKNRENLTVITTHNNADYDAFASLLAAQKLYPNSVVVLPGTKESNLRHFFIQSIVYMMNLEQMSNIDINSVSTLVLVDTKKKSRIGRLAKAVGKPGVEIHVYDHHPSSNGDVEGDREICRPTGATVTILTEILREKNIPITADEATLFCLGIHEDTGSFTFSSTTKEDFLAAAYLMEQGANLNIVSSLLAREYSPEQISALNDLIRSSVFHPVHGIEVAVSTISMENYFADFAVLVHKLMKMENMDALIALGQMGDRIHVVGRSRLPEVNVGKVIKALGGGGHSFAAAATVKDRTLAQLEAEVLALLHKHVEPRQKARDVMSTPAISTTVDVSIKKAAALLTQYNINALLITDPPDEEGNKELRGFISRQVVEKAMHHNLSEVPVLEYMTSDPMTVPKDADLPEIQKLVIENKQRILPVMDDGHIVGVITRTDLLNLLISRNHQHDGKEDGVRSDSSRAYIRSASKMMRDRLSPGYLELVRELGKIADAMGLEAFLVGGFVRDLVMSHKNEDFDVVVEGDGIAFARRFAQVHGCRVHSHSEFGTAVIIMEDGFKIDVASARFEYYASPASLPVVETSSLKMDLYRRDFTVNTMAIQINEKSFGTLIDYFGAQRDIKAKAIRVLHNLSFVEDPTRVFRAIRFEQRYGFSIGKLTSNLIKNAVKMDFFRHLSGRRLFSELKLILEDENPIGAVDRMAGYNLLPFIHPDLDFGPEKQDLFESVKEVLTWHDLQFMDDSYMKWAVQFLALFHGFDQDQVDAALLRLEIAPKFHDLFYEHRQYGRQCLYRLEREEKIINSELYRMLRLLPTEMLLFLLARAKSKNAKRRLTRFLTELKGVACLLSGKTLKQMGIKPGPIYKKVLDAVLDARLDGKVFTFEDEMALAVRLINNANA</sequence>
<dbReference type="Gene3D" id="1.10.3090.10">
    <property type="entry name" value="cca-adding enzyme, domain 2"/>
    <property type="match status" value="1"/>
</dbReference>
<dbReference type="Gene3D" id="3.30.460.10">
    <property type="entry name" value="Beta Polymerase, domain 2"/>
    <property type="match status" value="1"/>
</dbReference>
<dbReference type="InterPro" id="IPR038763">
    <property type="entry name" value="DHH_sf"/>
</dbReference>
<keyword evidence="9" id="KW-0460">Magnesium</keyword>
<dbReference type="PANTHER" id="PTHR47788:SF1">
    <property type="entry name" value="A-ADDING TRNA NUCLEOTIDYLTRANSFERASE"/>
    <property type="match status" value="1"/>
</dbReference>
<evidence type="ECO:0000313" key="15">
    <source>
        <dbReference type="Proteomes" id="UP000183994"/>
    </source>
</evidence>
<evidence type="ECO:0000256" key="2">
    <source>
        <dbReference type="ARBA" id="ARBA00007265"/>
    </source>
</evidence>
<dbReference type="Pfam" id="PF01743">
    <property type="entry name" value="PolyA_pol"/>
    <property type="match status" value="1"/>
</dbReference>
<dbReference type="Proteomes" id="UP000183994">
    <property type="component" value="Unassembled WGS sequence"/>
</dbReference>
<dbReference type="Pfam" id="PF01368">
    <property type="entry name" value="DHH"/>
    <property type="match status" value="1"/>
</dbReference>
<dbReference type="CDD" id="cd05398">
    <property type="entry name" value="NT_ClassII-CCAase"/>
    <property type="match status" value="1"/>
</dbReference>
<evidence type="ECO:0000256" key="3">
    <source>
        <dbReference type="ARBA" id="ARBA00022555"/>
    </source>
</evidence>
<dbReference type="InterPro" id="IPR000644">
    <property type="entry name" value="CBS_dom"/>
</dbReference>
<dbReference type="InterPro" id="IPR003156">
    <property type="entry name" value="DHHA1_dom"/>
</dbReference>
<dbReference type="STRING" id="1121393.SAMN02745216_00145"/>
<dbReference type="GO" id="GO:0046872">
    <property type="term" value="F:metal ion binding"/>
    <property type="evidence" value="ECO:0007669"/>
    <property type="project" value="UniProtKB-KW"/>
</dbReference>